<gene>
    <name evidence="1" type="ORF">F8144_03660</name>
</gene>
<sequence>MAAHLRSEDGWLLVGDQQIVVEVDLGLFLPDTGLWGGVLHNIPGGLASSMRDVEARLRLQTGQVRRIRLLAGPDDEMSVAFIGEGTAPF</sequence>
<protein>
    <submittedName>
        <fullName evidence="1">Uncharacterized protein</fullName>
    </submittedName>
</protein>
<dbReference type="EMBL" id="WBKG01000002">
    <property type="protein sequence ID" value="KAB1990158.1"/>
    <property type="molecule type" value="Genomic_DNA"/>
</dbReference>
<reference evidence="1 2" key="1">
    <citation type="submission" date="2019-09" db="EMBL/GenBank/DDBJ databases">
        <title>Isolation and identification of active actinomycetes.</title>
        <authorList>
            <person name="Yu Z."/>
            <person name="Han C."/>
            <person name="Yu B."/>
        </authorList>
    </citation>
    <scope>NUCLEOTIDE SEQUENCE [LARGE SCALE GENOMIC DNA]</scope>
    <source>
        <strain evidence="1 2">NEAU-H2</strain>
    </source>
</reference>
<evidence type="ECO:0000313" key="1">
    <source>
        <dbReference type="EMBL" id="KAB1990158.1"/>
    </source>
</evidence>
<dbReference type="RefSeq" id="WP_151467752.1">
    <property type="nucleotide sequence ID" value="NZ_WBKG01000002.1"/>
</dbReference>
<comment type="caution">
    <text evidence="1">The sequence shown here is derived from an EMBL/GenBank/DDBJ whole genome shotgun (WGS) entry which is preliminary data.</text>
</comment>
<dbReference type="AlphaFoldDB" id="A0A7J5DN61"/>
<evidence type="ECO:0000313" key="2">
    <source>
        <dbReference type="Proteomes" id="UP000442990"/>
    </source>
</evidence>
<keyword evidence="2" id="KW-1185">Reference proteome</keyword>
<accession>A0A7J5DN61</accession>
<dbReference type="Proteomes" id="UP000442990">
    <property type="component" value="Unassembled WGS sequence"/>
</dbReference>
<name>A0A7J5DN61_9ACTN</name>
<organism evidence="1 2">
    <name type="scientific">Streptomyces triticiradicis</name>
    <dbReference type="NCBI Taxonomy" id="2651189"/>
    <lineage>
        <taxon>Bacteria</taxon>
        <taxon>Bacillati</taxon>
        <taxon>Actinomycetota</taxon>
        <taxon>Actinomycetes</taxon>
        <taxon>Kitasatosporales</taxon>
        <taxon>Streptomycetaceae</taxon>
        <taxon>Streptomyces</taxon>
    </lineage>
</organism>
<proteinExistence type="predicted"/>